<evidence type="ECO:0000256" key="2">
    <source>
        <dbReference type="ARBA" id="ARBA00006829"/>
    </source>
</evidence>
<feature type="transmembrane region" description="Helical" evidence="8">
    <location>
        <begin position="265"/>
        <end position="282"/>
    </location>
</feature>
<feature type="transmembrane region" description="Helical" evidence="8">
    <location>
        <begin position="56"/>
        <end position="78"/>
    </location>
</feature>
<keyword evidence="6 8" id="KW-0472">Membrane</keyword>
<name>A0A1V6YTP0_PENNA</name>
<dbReference type="OMA" id="MSGINNT"/>
<comment type="subcellular location">
    <subcellularLocation>
        <location evidence="1">Membrane</location>
        <topology evidence="1">Multi-pass membrane protein</topology>
    </subcellularLocation>
</comment>
<dbReference type="PANTHER" id="PTHR23506">
    <property type="entry name" value="GH10249P"/>
    <property type="match status" value="1"/>
</dbReference>
<keyword evidence="4 8" id="KW-0812">Transmembrane</keyword>
<protein>
    <recommendedName>
        <fullName evidence="9">Major facilitator superfamily (MFS) profile domain-containing protein</fullName>
    </recommendedName>
</protein>
<evidence type="ECO:0000313" key="11">
    <source>
        <dbReference type="Proteomes" id="UP000191691"/>
    </source>
</evidence>
<dbReference type="Proteomes" id="UP000191691">
    <property type="component" value="Unassembled WGS sequence"/>
</dbReference>
<feature type="region of interest" description="Disordered" evidence="7">
    <location>
        <begin position="212"/>
        <end position="245"/>
    </location>
</feature>
<feature type="transmembrane region" description="Helical" evidence="8">
    <location>
        <begin position="413"/>
        <end position="435"/>
    </location>
</feature>
<reference evidence="11" key="1">
    <citation type="journal article" date="2017" name="Nat. Microbiol.">
        <title>Global analysis of biosynthetic gene clusters reveals vast potential of secondary metabolite production in Penicillium species.</title>
        <authorList>
            <person name="Nielsen J.C."/>
            <person name="Grijseels S."/>
            <person name="Prigent S."/>
            <person name="Ji B."/>
            <person name="Dainat J."/>
            <person name="Nielsen K.F."/>
            <person name="Frisvad J.C."/>
            <person name="Workman M."/>
            <person name="Nielsen J."/>
        </authorList>
    </citation>
    <scope>NUCLEOTIDE SEQUENCE [LARGE SCALE GENOMIC DNA]</scope>
    <source>
        <strain evidence="11">IBT 13039</strain>
    </source>
</reference>
<feature type="transmembrane region" description="Helical" evidence="8">
    <location>
        <begin position="152"/>
        <end position="171"/>
    </location>
</feature>
<dbReference type="PROSITE" id="PS50850">
    <property type="entry name" value="MFS"/>
    <property type="match status" value="1"/>
</dbReference>
<evidence type="ECO:0000256" key="6">
    <source>
        <dbReference type="ARBA" id="ARBA00023136"/>
    </source>
</evidence>
<evidence type="ECO:0000256" key="1">
    <source>
        <dbReference type="ARBA" id="ARBA00004141"/>
    </source>
</evidence>
<dbReference type="STRING" id="60175.A0A1V6YTP0"/>
<dbReference type="Gene3D" id="1.20.1250.20">
    <property type="entry name" value="MFS general substrate transporter like domains"/>
    <property type="match status" value="2"/>
</dbReference>
<evidence type="ECO:0000313" key="10">
    <source>
        <dbReference type="EMBL" id="OQE90773.1"/>
    </source>
</evidence>
<evidence type="ECO:0000256" key="7">
    <source>
        <dbReference type="SAM" id="MobiDB-lite"/>
    </source>
</evidence>
<feature type="domain" description="Major facilitator superfamily (MFS) profile" evidence="9">
    <location>
        <begin position="18"/>
        <end position="467"/>
    </location>
</feature>
<feature type="transmembrane region" description="Helical" evidence="8">
    <location>
        <begin position="441"/>
        <end position="463"/>
    </location>
</feature>
<dbReference type="GO" id="GO:0022857">
    <property type="term" value="F:transmembrane transporter activity"/>
    <property type="evidence" value="ECO:0007669"/>
    <property type="project" value="InterPro"/>
</dbReference>
<dbReference type="InterPro" id="IPR020846">
    <property type="entry name" value="MFS_dom"/>
</dbReference>
<evidence type="ECO:0000259" key="9">
    <source>
        <dbReference type="PROSITE" id="PS50850"/>
    </source>
</evidence>
<evidence type="ECO:0000256" key="5">
    <source>
        <dbReference type="ARBA" id="ARBA00022989"/>
    </source>
</evidence>
<dbReference type="SUPFAM" id="SSF103473">
    <property type="entry name" value="MFS general substrate transporter"/>
    <property type="match status" value="2"/>
</dbReference>
<proteinExistence type="inferred from homology"/>
<dbReference type="CDD" id="cd17325">
    <property type="entry name" value="MFS_MdtG_SLC18_like"/>
    <property type="match status" value="1"/>
</dbReference>
<feature type="transmembrane region" description="Helical" evidence="8">
    <location>
        <begin position="326"/>
        <end position="346"/>
    </location>
</feature>
<evidence type="ECO:0000256" key="8">
    <source>
        <dbReference type="SAM" id="Phobius"/>
    </source>
</evidence>
<dbReference type="Pfam" id="PF07690">
    <property type="entry name" value="MFS_1"/>
    <property type="match status" value="1"/>
</dbReference>
<accession>A0A1V6YTP0</accession>
<feature type="transmembrane region" description="Helical" evidence="8">
    <location>
        <begin position="366"/>
        <end position="392"/>
    </location>
</feature>
<comment type="similarity">
    <text evidence="2">Belongs to the major facilitator superfamily. Vesicular transporter family.</text>
</comment>
<organism evidence="10 11">
    <name type="scientific">Penicillium nalgiovense</name>
    <dbReference type="NCBI Taxonomy" id="60175"/>
    <lineage>
        <taxon>Eukaryota</taxon>
        <taxon>Fungi</taxon>
        <taxon>Dikarya</taxon>
        <taxon>Ascomycota</taxon>
        <taxon>Pezizomycotina</taxon>
        <taxon>Eurotiomycetes</taxon>
        <taxon>Eurotiomycetidae</taxon>
        <taxon>Eurotiales</taxon>
        <taxon>Aspergillaceae</taxon>
        <taxon>Penicillium</taxon>
    </lineage>
</organism>
<keyword evidence="11" id="KW-1185">Reference proteome</keyword>
<sequence length="479" mass="51554">MNDTKPWGYRWRSSRLLVVSSITVALFAETFLYGFLTPILSYMLEERLHLDPSQTQSYTTALLATHGFIGLVSAPIVAHLAEKTPSQKKPLLIALAGCFIGTLIIALAQSVWLLFLGRILQSMAGAATWVVGFALLANNVDKKNLGQSMGTAMAFVTAGIVGGPTVSGALLQLFGYWAAWSLPLIVLVLDIIARLVMIEPGLEYSKIDSLSKPATTSVPSNGGPEESTALLSDTPSAVNPDDPGVESKHNLKQEYYRAMLSDPRVLTALANVVVVSSLMSGINNTLPVHLRQAFGWKSLLISMMFFCLQVPNIVLSGPSGWLRDRIGIRGPTVFGWLAMIPLLLLLGMPGDSHFPWAGGHAAGRSIFTSSLIALGSILPLVRGVGAVQLAYVVKDMEARDPHLFEANKSNLRVFSMTEVGYSLGMMLGPLLTGSLFEGVGFFYMTVALAITCLIQAVISWRWLDTLPPPEAPEGPEASV</sequence>
<feature type="transmembrane region" description="Helical" evidence="8">
    <location>
        <begin position="119"/>
        <end position="140"/>
    </location>
</feature>
<dbReference type="PRINTS" id="PR01035">
    <property type="entry name" value="TCRTETA"/>
</dbReference>
<comment type="caution">
    <text evidence="10">The sequence shown here is derived from an EMBL/GenBank/DDBJ whole genome shotgun (WGS) entry which is preliminary data.</text>
</comment>
<feature type="transmembrane region" description="Helical" evidence="8">
    <location>
        <begin position="177"/>
        <end position="197"/>
    </location>
</feature>
<dbReference type="InterPro" id="IPR036259">
    <property type="entry name" value="MFS_trans_sf"/>
</dbReference>
<feature type="transmembrane region" description="Helical" evidence="8">
    <location>
        <begin position="16"/>
        <end position="36"/>
    </location>
</feature>
<gene>
    <name evidence="10" type="ORF">PENNAL_c0011G00742</name>
</gene>
<keyword evidence="5 8" id="KW-1133">Transmembrane helix</keyword>
<evidence type="ECO:0000256" key="3">
    <source>
        <dbReference type="ARBA" id="ARBA00022448"/>
    </source>
</evidence>
<feature type="transmembrane region" description="Helical" evidence="8">
    <location>
        <begin position="294"/>
        <end position="314"/>
    </location>
</feature>
<dbReference type="GO" id="GO:0016020">
    <property type="term" value="C:membrane"/>
    <property type="evidence" value="ECO:0007669"/>
    <property type="project" value="UniProtKB-SubCell"/>
</dbReference>
<keyword evidence="3" id="KW-0813">Transport</keyword>
<evidence type="ECO:0000256" key="4">
    <source>
        <dbReference type="ARBA" id="ARBA00022692"/>
    </source>
</evidence>
<dbReference type="InterPro" id="IPR011701">
    <property type="entry name" value="MFS"/>
</dbReference>
<dbReference type="AlphaFoldDB" id="A0A1V6YTP0"/>
<dbReference type="EMBL" id="MOOB01000011">
    <property type="protein sequence ID" value="OQE90773.1"/>
    <property type="molecule type" value="Genomic_DNA"/>
</dbReference>
<feature type="transmembrane region" description="Helical" evidence="8">
    <location>
        <begin position="90"/>
        <end position="113"/>
    </location>
</feature>
<dbReference type="PANTHER" id="PTHR23506:SF35">
    <property type="entry name" value="MAJOR FACILITATOR SUPERFAMILY (MFS) PROFILE DOMAIN-CONTAINING PROTEIN-RELATED"/>
    <property type="match status" value="1"/>
</dbReference>
<dbReference type="InterPro" id="IPR050930">
    <property type="entry name" value="MFS_Vesicular_Transporter"/>
</dbReference>
<dbReference type="InterPro" id="IPR001958">
    <property type="entry name" value="Tet-R_TetA/multi-R_MdtG-like"/>
</dbReference>